<evidence type="ECO:0000256" key="6">
    <source>
        <dbReference type="ARBA" id="ARBA00022822"/>
    </source>
</evidence>
<gene>
    <name evidence="10" type="ORF">METZ01_LOCUS4160</name>
</gene>
<proteinExistence type="inferred from homology"/>
<dbReference type="GO" id="GO:0004048">
    <property type="term" value="F:anthranilate phosphoribosyltransferase activity"/>
    <property type="evidence" value="ECO:0007669"/>
    <property type="project" value="UniProtKB-EC"/>
</dbReference>
<dbReference type="EMBL" id="UINC01000217">
    <property type="protein sequence ID" value="SUZ51306.1"/>
    <property type="molecule type" value="Genomic_DNA"/>
</dbReference>
<dbReference type="InterPro" id="IPR000312">
    <property type="entry name" value="Glycosyl_Trfase_fam3"/>
</dbReference>
<reference evidence="10" key="1">
    <citation type="submission" date="2018-05" db="EMBL/GenBank/DDBJ databases">
        <authorList>
            <person name="Lanie J.A."/>
            <person name="Ng W.-L."/>
            <person name="Kazmierczak K.M."/>
            <person name="Andrzejewski T.M."/>
            <person name="Davidsen T.M."/>
            <person name="Wayne K.J."/>
            <person name="Tettelin H."/>
            <person name="Glass J.I."/>
            <person name="Rusch D."/>
            <person name="Podicherti R."/>
            <person name="Tsui H.-C.T."/>
            <person name="Winkler M.E."/>
        </authorList>
    </citation>
    <scope>NUCLEOTIDE SEQUENCE</scope>
</reference>
<dbReference type="AlphaFoldDB" id="A0A381N9N9"/>
<dbReference type="Gene3D" id="3.40.1030.10">
    <property type="entry name" value="Nucleoside phosphorylase/phosphoribosyltransferase catalytic domain"/>
    <property type="match status" value="1"/>
</dbReference>
<evidence type="ECO:0000256" key="1">
    <source>
        <dbReference type="ARBA" id="ARBA00004907"/>
    </source>
</evidence>
<evidence type="ECO:0000259" key="9">
    <source>
        <dbReference type="Pfam" id="PF02885"/>
    </source>
</evidence>
<evidence type="ECO:0000256" key="3">
    <source>
        <dbReference type="ARBA" id="ARBA00022605"/>
    </source>
</evidence>
<name>A0A381N9N9_9ZZZZ</name>
<keyword evidence="6" id="KW-0822">Tryptophan biosynthesis</keyword>
<dbReference type="InterPro" id="IPR036320">
    <property type="entry name" value="Glycosyl_Trfase_fam3_N_dom_sf"/>
</dbReference>
<evidence type="ECO:0000256" key="5">
    <source>
        <dbReference type="ARBA" id="ARBA00022679"/>
    </source>
</evidence>
<dbReference type="Pfam" id="PF02885">
    <property type="entry name" value="Glycos_trans_3N"/>
    <property type="match status" value="1"/>
</dbReference>
<evidence type="ECO:0000313" key="10">
    <source>
        <dbReference type="EMBL" id="SUZ51306.1"/>
    </source>
</evidence>
<keyword evidence="7" id="KW-0057">Aromatic amino acid biosynthesis</keyword>
<evidence type="ECO:0000256" key="7">
    <source>
        <dbReference type="ARBA" id="ARBA00023141"/>
    </source>
</evidence>
<dbReference type="Gene3D" id="1.20.970.10">
    <property type="entry name" value="Transferase, Pyrimidine Nucleoside Phosphorylase, Chain C"/>
    <property type="match status" value="1"/>
</dbReference>
<dbReference type="InterPro" id="IPR017459">
    <property type="entry name" value="Glycosyl_Trfase_fam3_N_dom"/>
</dbReference>
<dbReference type="NCBIfam" id="TIGR01245">
    <property type="entry name" value="trpD"/>
    <property type="match status" value="1"/>
</dbReference>
<evidence type="ECO:0000256" key="4">
    <source>
        <dbReference type="ARBA" id="ARBA00022676"/>
    </source>
</evidence>
<dbReference type="SUPFAM" id="SSF47648">
    <property type="entry name" value="Nucleoside phosphorylase/phosphoribosyltransferase N-terminal domain"/>
    <property type="match status" value="1"/>
</dbReference>
<dbReference type="PANTHER" id="PTHR43285:SF2">
    <property type="entry name" value="ANTHRANILATE PHOSPHORIBOSYLTRANSFERASE"/>
    <property type="match status" value="1"/>
</dbReference>
<evidence type="ECO:0000259" key="8">
    <source>
        <dbReference type="Pfam" id="PF00591"/>
    </source>
</evidence>
<keyword evidence="4" id="KW-0328">Glycosyltransferase</keyword>
<dbReference type="Pfam" id="PF00591">
    <property type="entry name" value="Glycos_transf_3"/>
    <property type="match status" value="1"/>
</dbReference>
<dbReference type="EC" id="2.4.2.18" evidence="2"/>
<feature type="domain" description="Glycosyl transferase family 3 N-terminal" evidence="9">
    <location>
        <begin position="2"/>
        <end position="64"/>
    </location>
</feature>
<keyword evidence="5" id="KW-0808">Transferase</keyword>
<organism evidence="10">
    <name type="scientific">marine metagenome</name>
    <dbReference type="NCBI Taxonomy" id="408172"/>
    <lineage>
        <taxon>unclassified sequences</taxon>
        <taxon>metagenomes</taxon>
        <taxon>ecological metagenomes</taxon>
    </lineage>
</organism>
<dbReference type="HAMAP" id="MF_00211">
    <property type="entry name" value="TrpD"/>
    <property type="match status" value="1"/>
</dbReference>
<dbReference type="InterPro" id="IPR035902">
    <property type="entry name" value="Nuc_phospho_transferase"/>
</dbReference>
<dbReference type="GO" id="GO:0000162">
    <property type="term" value="P:L-tryptophan biosynthetic process"/>
    <property type="evidence" value="ECO:0007669"/>
    <property type="project" value="UniProtKB-KW"/>
</dbReference>
<protein>
    <recommendedName>
        <fullName evidence="2">anthranilate phosphoribosyltransferase</fullName>
        <ecNumber evidence="2">2.4.2.18</ecNumber>
    </recommendedName>
</protein>
<dbReference type="GO" id="GO:0005829">
    <property type="term" value="C:cytosol"/>
    <property type="evidence" value="ECO:0007669"/>
    <property type="project" value="TreeGrafter"/>
</dbReference>
<sequence>MRELLQKLLAAEELSFEEAREMILWIMSEDAVSVQAAALLALLQAKGVTVEEMAGAALAMRERASAIAAPKNAIDTCSTGGNGISTFNISTCAAIIAAAAGAVVAKHGNRSNTRKSGSAEALEALGVNISLELKEVESCLKALDICFCYAINHHPAMRFAGPIRKDLGIPTIFNLLGPLTNPAAARSQLIGVPNKELTLKIAQVLKRLGSNRVLVVHGDDGLCELTVTAPTHVVELRDGKIREYDVTPDELGFKQGNLADIGIDSPEESAKIIERIFSGADTGTARDIALVNAAGALVVSGLVDELREGVELAAKTVDSGKAEEKLKNLIKFSQANHQQA</sequence>
<dbReference type="FunFam" id="3.40.1030.10:FF:000002">
    <property type="entry name" value="Anthranilate phosphoribosyltransferase"/>
    <property type="match status" value="1"/>
</dbReference>
<accession>A0A381N9N9</accession>
<dbReference type="InterPro" id="IPR005940">
    <property type="entry name" value="Anthranilate_Pribosyl_Tfrase"/>
</dbReference>
<dbReference type="PANTHER" id="PTHR43285">
    <property type="entry name" value="ANTHRANILATE PHOSPHORIBOSYLTRANSFERASE"/>
    <property type="match status" value="1"/>
</dbReference>
<evidence type="ECO:0000256" key="2">
    <source>
        <dbReference type="ARBA" id="ARBA00011948"/>
    </source>
</evidence>
<keyword evidence="3" id="KW-0028">Amino-acid biosynthesis</keyword>
<feature type="domain" description="Glycosyl transferase family 3" evidence="8">
    <location>
        <begin position="72"/>
        <end position="322"/>
    </location>
</feature>
<dbReference type="SUPFAM" id="SSF52418">
    <property type="entry name" value="Nucleoside phosphorylase/phosphoribosyltransferase catalytic domain"/>
    <property type="match status" value="1"/>
</dbReference>
<comment type="pathway">
    <text evidence="1">Amino-acid biosynthesis; L-tryptophan biosynthesis; L-tryptophan from chorismate: step 2/5.</text>
</comment>